<dbReference type="EMBL" id="JAANIT010000602">
    <property type="protein sequence ID" value="KAG1546074.1"/>
    <property type="molecule type" value="Genomic_DNA"/>
</dbReference>
<evidence type="ECO:0000313" key="2">
    <source>
        <dbReference type="Proteomes" id="UP000717996"/>
    </source>
</evidence>
<organism evidence="1 2">
    <name type="scientific">Rhizopus oryzae</name>
    <name type="common">Mucormycosis agent</name>
    <name type="synonym">Rhizopus arrhizus var. delemar</name>
    <dbReference type="NCBI Taxonomy" id="64495"/>
    <lineage>
        <taxon>Eukaryota</taxon>
        <taxon>Fungi</taxon>
        <taxon>Fungi incertae sedis</taxon>
        <taxon>Mucoromycota</taxon>
        <taxon>Mucoromycotina</taxon>
        <taxon>Mucoromycetes</taxon>
        <taxon>Mucorales</taxon>
        <taxon>Mucorineae</taxon>
        <taxon>Rhizopodaceae</taxon>
        <taxon>Rhizopus</taxon>
    </lineage>
</organism>
<sequence length="137" mass="15663">MQANKSSSKAIKAAIQKKIYRPCNQVKLAIAKKEMSEVGLLDDQSRTQLNDFLSSYPKDYTFQKNSIYYVVMASPKSHFEAFFRLAELSEAEQTKQFACFPLHTAFIPCYIALDSKIIHYHVLKGKRNPKTGSKFDT</sequence>
<dbReference type="Proteomes" id="UP000717996">
    <property type="component" value="Unassembled WGS sequence"/>
</dbReference>
<evidence type="ECO:0000313" key="1">
    <source>
        <dbReference type="EMBL" id="KAG1546074.1"/>
    </source>
</evidence>
<protein>
    <submittedName>
        <fullName evidence="1">Uncharacterized protein</fullName>
    </submittedName>
</protein>
<accession>A0A9P6YE29</accession>
<name>A0A9P6YE29_RHIOR</name>
<dbReference type="OrthoDB" id="2288631at2759"/>
<gene>
    <name evidence="1" type="ORF">G6F51_005093</name>
</gene>
<reference evidence="1" key="1">
    <citation type="journal article" date="2020" name="Microb. Genom.">
        <title>Genetic diversity of clinical and environmental Mucorales isolates obtained from an investigation of mucormycosis cases among solid organ transplant recipients.</title>
        <authorList>
            <person name="Nguyen M.H."/>
            <person name="Kaul D."/>
            <person name="Muto C."/>
            <person name="Cheng S.J."/>
            <person name="Richter R.A."/>
            <person name="Bruno V.M."/>
            <person name="Liu G."/>
            <person name="Beyhan S."/>
            <person name="Sundermann A.J."/>
            <person name="Mounaud S."/>
            <person name="Pasculle A.W."/>
            <person name="Nierman W.C."/>
            <person name="Driscoll E."/>
            <person name="Cumbie R."/>
            <person name="Clancy C.J."/>
            <person name="Dupont C.L."/>
        </authorList>
    </citation>
    <scope>NUCLEOTIDE SEQUENCE</scope>
    <source>
        <strain evidence="1">GL16</strain>
    </source>
</reference>
<comment type="caution">
    <text evidence="1">The sequence shown here is derived from an EMBL/GenBank/DDBJ whole genome shotgun (WGS) entry which is preliminary data.</text>
</comment>
<proteinExistence type="predicted"/>
<dbReference type="AlphaFoldDB" id="A0A9P6YE29"/>